<comment type="caution">
    <text evidence="3">The sequence shown here is derived from an EMBL/GenBank/DDBJ whole genome shotgun (WGS) entry which is preliminary data.</text>
</comment>
<protein>
    <submittedName>
        <fullName evidence="3">Pyrokinin-1 receptor</fullName>
    </submittedName>
</protein>
<name>A0AAV4WJI4_9ARAC</name>
<sequence length="110" mass="12461">MTALCGITKPFPHIFEVCTGLFFVLPIIVISVLYIFIGIRLRKGSIGNQKDSINDCNHLSKKKMNSRKAVVKMLIEKVAEKQQKTENHHNKCRDSGQTHQTVQGRIINDV</sequence>
<feature type="compositionally biased region" description="Basic and acidic residues" evidence="1">
    <location>
        <begin position="82"/>
        <end position="96"/>
    </location>
</feature>
<keyword evidence="3" id="KW-0675">Receptor</keyword>
<proteinExistence type="predicted"/>
<organism evidence="3 4">
    <name type="scientific">Caerostris darwini</name>
    <dbReference type="NCBI Taxonomy" id="1538125"/>
    <lineage>
        <taxon>Eukaryota</taxon>
        <taxon>Metazoa</taxon>
        <taxon>Ecdysozoa</taxon>
        <taxon>Arthropoda</taxon>
        <taxon>Chelicerata</taxon>
        <taxon>Arachnida</taxon>
        <taxon>Araneae</taxon>
        <taxon>Araneomorphae</taxon>
        <taxon>Entelegynae</taxon>
        <taxon>Araneoidea</taxon>
        <taxon>Araneidae</taxon>
        <taxon>Caerostris</taxon>
    </lineage>
</organism>
<dbReference type="EMBL" id="BPLQ01014667">
    <property type="protein sequence ID" value="GIY81723.1"/>
    <property type="molecule type" value="Genomic_DNA"/>
</dbReference>
<dbReference type="Gene3D" id="1.20.1070.10">
    <property type="entry name" value="Rhodopsin 7-helix transmembrane proteins"/>
    <property type="match status" value="1"/>
</dbReference>
<keyword evidence="2" id="KW-0812">Transmembrane</keyword>
<accession>A0AAV4WJI4</accession>
<dbReference type="Proteomes" id="UP001054837">
    <property type="component" value="Unassembled WGS sequence"/>
</dbReference>
<gene>
    <name evidence="3" type="primary">PK1-R_8</name>
    <name evidence="3" type="ORF">CDAR_430911</name>
</gene>
<reference evidence="3 4" key="1">
    <citation type="submission" date="2021-06" db="EMBL/GenBank/DDBJ databases">
        <title>Caerostris darwini draft genome.</title>
        <authorList>
            <person name="Kono N."/>
            <person name="Arakawa K."/>
        </authorList>
    </citation>
    <scope>NUCLEOTIDE SEQUENCE [LARGE SCALE GENOMIC DNA]</scope>
</reference>
<keyword evidence="4" id="KW-1185">Reference proteome</keyword>
<evidence type="ECO:0000313" key="4">
    <source>
        <dbReference type="Proteomes" id="UP001054837"/>
    </source>
</evidence>
<feature type="transmembrane region" description="Helical" evidence="2">
    <location>
        <begin position="20"/>
        <end position="41"/>
    </location>
</feature>
<evidence type="ECO:0000256" key="1">
    <source>
        <dbReference type="SAM" id="MobiDB-lite"/>
    </source>
</evidence>
<keyword evidence="2" id="KW-1133">Transmembrane helix</keyword>
<evidence type="ECO:0000313" key="3">
    <source>
        <dbReference type="EMBL" id="GIY81723.1"/>
    </source>
</evidence>
<evidence type="ECO:0000256" key="2">
    <source>
        <dbReference type="SAM" id="Phobius"/>
    </source>
</evidence>
<feature type="region of interest" description="Disordered" evidence="1">
    <location>
        <begin position="82"/>
        <end position="103"/>
    </location>
</feature>
<keyword evidence="2" id="KW-0472">Membrane</keyword>
<dbReference type="AlphaFoldDB" id="A0AAV4WJI4"/>